<evidence type="ECO:0000313" key="4">
    <source>
        <dbReference type="Proteomes" id="UP000603227"/>
    </source>
</evidence>
<evidence type="ECO:0000313" key="3">
    <source>
        <dbReference type="EMBL" id="GHE45725.1"/>
    </source>
</evidence>
<feature type="chain" id="PRO_5038713900" evidence="2">
    <location>
        <begin position="27"/>
        <end position="178"/>
    </location>
</feature>
<feature type="region of interest" description="Disordered" evidence="1">
    <location>
        <begin position="51"/>
        <end position="90"/>
    </location>
</feature>
<dbReference type="RefSeq" id="WP_229914186.1">
    <property type="nucleotide sequence ID" value="NZ_BNAT01000029.1"/>
</dbReference>
<dbReference type="AlphaFoldDB" id="A0A918ZES0"/>
<evidence type="ECO:0000256" key="2">
    <source>
        <dbReference type="SAM" id="SignalP"/>
    </source>
</evidence>
<dbReference type="EMBL" id="BNAT01000029">
    <property type="protein sequence ID" value="GHE45725.1"/>
    <property type="molecule type" value="Genomic_DNA"/>
</dbReference>
<proteinExistence type="predicted"/>
<evidence type="ECO:0000256" key="1">
    <source>
        <dbReference type="SAM" id="MobiDB-lite"/>
    </source>
</evidence>
<feature type="compositionally biased region" description="Basic and acidic residues" evidence="1">
    <location>
        <begin position="66"/>
        <end position="80"/>
    </location>
</feature>
<reference evidence="3" key="1">
    <citation type="journal article" date="2014" name="Int. J. Syst. Evol. Microbiol.">
        <title>Complete genome sequence of Corynebacterium casei LMG S-19264T (=DSM 44701T), isolated from a smear-ripened cheese.</title>
        <authorList>
            <consortium name="US DOE Joint Genome Institute (JGI-PGF)"/>
            <person name="Walter F."/>
            <person name="Albersmeier A."/>
            <person name="Kalinowski J."/>
            <person name="Ruckert C."/>
        </authorList>
    </citation>
    <scope>NUCLEOTIDE SEQUENCE</scope>
    <source>
        <strain evidence="3">CGMCC 4.7403</strain>
    </source>
</reference>
<dbReference type="Proteomes" id="UP000603227">
    <property type="component" value="Unassembled WGS sequence"/>
</dbReference>
<name>A0A918ZES0_9ACTN</name>
<comment type="caution">
    <text evidence="3">The sequence shown here is derived from an EMBL/GenBank/DDBJ whole genome shotgun (WGS) entry which is preliminary data.</text>
</comment>
<reference evidence="3" key="2">
    <citation type="submission" date="2020-09" db="EMBL/GenBank/DDBJ databases">
        <authorList>
            <person name="Sun Q."/>
            <person name="Zhou Y."/>
        </authorList>
    </citation>
    <scope>NUCLEOTIDE SEQUENCE</scope>
    <source>
        <strain evidence="3">CGMCC 4.7403</strain>
    </source>
</reference>
<accession>A0A918ZES0</accession>
<keyword evidence="2" id="KW-0732">Signal</keyword>
<sequence>MRTRTITVIAASVGVAVATATGVTYASSALESTPKSTPPKSAPVVVEKPAPAAGAPAAAPLGGTGAHEEHDPRRKDDEHHHHGRIHINERSYPAAPGSCITVVNVISNTFGAISFNIRNESDKTLEFFTGATCDNGPAVATVGPRSSSNAIPGVPAGAIIVGSFRTIDHDHHNNHDKH</sequence>
<feature type="signal peptide" evidence="2">
    <location>
        <begin position="1"/>
        <end position="26"/>
    </location>
</feature>
<protein>
    <submittedName>
        <fullName evidence="3">Uncharacterized protein</fullName>
    </submittedName>
</protein>
<organism evidence="3 4">
    <name type="scientific">Streptomyces capitiformicae</name>
    <dbReference type="NCBI Taxonomy" id="2014920"/>
    <lineage>
        <taxon>Bacteria</taxon>
        <taxon>Bacillati</taxon>
        <taxon>Actinomycetota</taxon>
        <taxon>Actinomycetes</taxon>
        <taxon>Kitasatosporales</taxon>
        <taxon>Streptomycetaceae</taxon>
        <taxon>Streptomyces</taxon>
    </lineage>
</organism>
<feature type="compositionally biased region" description="Low complexity" evidence="1">
    <location>
        <begin position="51"/>
        <end position="61"/>
    </location>
</feature>
<gene>
    <name evidence="3" type="ORF">GCM10017771_66250</name>
</gene>
<keyword evidence="4" id="KW-1185">Reference proteome</keyword>